<comment type="caution">
    <text evidence="9">The sequence shown here is derived from an EMBL/GenBank/DDBJ whole genome shotgun (WGS) entry which is preliminary data.</text>
</comment>
<feature type="transmembrane region" description="Helical" evidence="7">
    <location>
        <begin position="65"/>
        <end position="85"/>
    </location>
</feature>
<dbReference type="STRING" id="1679170.AC625_01250"/>
<evidence type="ECO:0000256" key="4">
    <source>
        <dbReference type="ARBA" id="ARBA00022801"/>
    </source>
</evidence>
<dbReference type="RefSeq" id="WP_049679645.1">
    <property type="nucleotide sequence ID" value="NZ_LFZW01000001.1"/>
</dbReference>
<dbReference type="PANTHER" id="PTHR43731:SF14">
    <property type="entry name" value="PRESENILIN-ASSOCIATED RHOMBOID-LIKE PROTEIN, MITOCHONDRIAL"/>
    <property type="match status" value="1"/>
</dbReference>
<dbReference type="OrthoDB" id="9813074at2"/>
<evidence type="ECO:0000313" key="10">
    <source>
        <dbReference type="Proteomes" id="UP000037146"/>
    </source>
</evidence>
<evidence type="ECO:0000256" key="3">
    <source>
        <dbReference type="ARBA" id="ARBA00022692"/>
    </source>
</evidence>
<dbReference type="GO" id="GO:0016020">
    <property type="term" value="C:membrane"/>
    <property type="evidence" value="ECO:0007669"/>
    <property type="project" value="UniProtKB-SubCell"/>
</dbReference>
<evidence type="ECO:0000256" key="6">
    <source>
        <dbReference type="ARBA" id="ARBA00023136"/>
    </source>
</evidence>
<name>A0A0K9GP04_9BACI</name>
<evidence type="ECO:0000256" key="5">
    <source>
        <dbReference type="ARBA" id="ARBA00022989"/>
    </source>
</evidence>
<comment type="subcellular location">
    <subcellularLocation>
        <location evidence="1">Membrane</location>
        <topology evidence="1">Multi-pass membrane protein</topology>
    </subcellularLocation>
</comment>
<feature type="transmembrane region" description="Helical" evidence="7">
    <location>
        <begin position="174"/>
        <end position="192"/>
    </location>
</feature>
<evidence type="ECO:0000259" key="8">
    <source>
        <dbReference type="Pfam" id="PF01694"/>
    </source>
</evidence>
<comment type="similarity">
    <text evidence="2">Belongs to the peptidase S54 family.</text>
</comment>
<dbReference type="PANTHER" id="PTHR43731">
    <property type="entry name" value="RHOMBOID PROTEASE"/>
    <property type="match status" value="1"/>
</dbReference>
<dbReference type="EMBL" id="LFZW01000001">
    <property type="protein sequence ID" value="KMY48326.1"/>
    <property type="molecule type" value="Genomic_DNA"/>
</dbReference>
<keyword evidence="3 7" id="KW-0812">Transmembrane</keyword>
<protein>
    <submittedName>
        <fullName evidence="9">Membrane protein</fullName>
    </submittedName>
</protein>
<accession>A0A0K9GP04</accession>
<proteinExistence type="inferred from homology"/>
<organism evidence="9 10">
    <name type="scientific">Peribacillus loiseleuriae</name>
    <dbReference type="NCBI Taxonomy" id="1679170"/>
    <lineage>
        <taxon>Bacteria</taxon>
        <taxon>Bacillati</taxon>
        <taxon>Bacillota</taxon>
        <taxon>Bacilli</taxon>
        <taxon>Bacillales</taxon>
        <taxon>Bacillaceae</taxon>
        <taxon>Peribacillus</taxon>
    </lineage>
</organism>
<feature type="transmembrane region" description="Helical" evidence="7">
    <location>
        <begin position="121"/>
        <end position="140"/>
    </location>
</feature>
<evidence type="ECO:0000313" key="9">
    <source>
        <dbReference type="EMBL" id="KMY48326.1"/>
    </source>
</evidence>
<dbReference type="PATRIC" id="fig|1679170.3.peg.238"/>
<feature type="transmembrane region" description="Helical" evidence="7">
    <location>
        <begin position="97"/>
        <end position="115"/>
    </location>
</feature>
<feature type="transmembrane region" description="Helical" evidence="7">
    <location>
        <begin position="152"/>
        <end position="168"/>
    </location>
</feature>
<dbReference type="SUPFAM" id="SSF144091">
    <property type="entry name" value="Rhomboid-like"/>
    <property type="match status" value="1"/>
</dbReference>
<keyword evidence="5 7" id="KW-1133">Transmembrane helix</keyword>
<dbReference type="InterPro" id="IPR022764">
    <property type="entry name" value="Peptidase_S54_rhomboid_dom"/>
</dbReference>
<dbReference type="Gene3D" id="1.20.1540.10">
    <property type="entry name" value="Rhomboid-like"/>
    <property type="match status" value="1"/>
</dbReference>
<keyword evidence="10" id="KW-1185">Reference proteome</keyword>
<evidence type="ECO:0000256" key="1">
    <source>
        <dbReference type="ARBA" id="ARBA00004141"/>
    </source>
</evidence>
<dbReference type="AlphaFoldDB" id="A0A0K9GP04"/>
<feature type="transmembrane region" description="Helical" evidence="7">
    <location>
        <begin position="12"/>
        <end position="31"/>
    </location>
</feature>
<dbReference type="GO" id="GO:0004252">
    <property type="term" value="F:serine-type endopeptidase activity"/>
    <property type="evidence" value="ECO:0007669"/>
    <property type="project" value="InterPro"/>
</dbReference>
<dbReference type="Proteomes" id="UP000037146">
    <property type="component" value="Unassembled WGS sequence"/>
</dbReference>
<gene>
    <name evidence="9" type="ORF">AC625_01250</name>
</gene>
<feature type="domain" description="Peptidase S54 rhomboid" evidence="8">
    <location>
        <begin position="56"/>
        <end position="192"/>
    </location>
</feature>
<keyword evidence="4" id="KW-0378">Hydrolase</keyword>
<reference evidence="10" key="1">
    <citation type="submission" date="2015-07" db="EMBL/GenBank/DDBJ databases">
        <title>Genome sequencing project for genomic taxonomy and phylogenomics of Bacillus-like bacteria.</title>
        <authorList>
            <person name="Liu B."/>
            <person name="Wang J."/>
            <person name="Zhu Y."/>
            <person name="Liu G."/>
            <person name="Chen Q."/>
            <person name="Chen Z."/>
            <person name="Lan J."/>
            <person name="Che J."/>
            <person name="Ge C."/>
            <person name="Shi H."/>
            <person name="Pan Z."/>
            <person name="Liu X."/>
        </authorList>
    </citation>
    <scope>NUCLEOTIDE SEQUENCE [LARGE SCALE GENOMIC DNA]</scope>
    <source>
        <strain evidence="10">FJAT-27997</strain>
    </source>
</reference>
<evidence type="ECO:0000256" key="7">
    <source>
        <dbReference type="SAM" id="Phobius"/>
    </source>
</evidence>
<evidence type="ECO:0000256" key="2">
    <source>
        <dbReference type="ARBA" id="ARBA00009045"/>
    </source>
</evidence>
<dbReference type="InterPro" id="IPR035952">
    <property type="entry name" value="Rhomboid-like_sf"/>
</dbReference>
<dbReference type="Pfam" id="PF01694">
    <property type="entry name" value="Rhomboid"/>
    <property type="match status" value="1"/>
</dbReference>
<sequence>MFTRTENFRQYLSYYPLVSTLITFTIFLFFLDLLPILPEGILFEKGQGVNLYIASGEWWRLVTPIFLHSSFSHLLFNCFALAIFGPPLERLLGSLKFTVFFLITGILANIITFILQPPTYIHVGASGAIFGLLGFYLYLVLFKKTHLPKQEVKTIYTLIGVGVLMTFIQPKINITGHLSGLAAGLLLASLFIQNRRKR</sequence>
<dbReference type="InterPro" id="IPR050925">
    <property type="entry name" value="Rhomboid_protease_S54"/>
</dbReference>
<keyword evidence="6 7" id="KW-0472">Membrane</keyword>